<dbReference type="PANTHER" id="PTHR43245:SF13">
    <property type="entry name" value="UDP-D-APIOSE_UDP-D-XYLOSE SYNTHASE 2"/>
    <property type="match status" value="1"/>
</dbReference>
<dbReference type="AlphaFoldDB" id="A0A1G2KRY3"/>
<dbReference type="Gene3D" id="3.90.25.10">
    <property type="entry name" value="UDP-galactose 4-epimerase, domain 1"/>
    <property type="match status" value="1"/>
</dbReference>
<dbReference type="Gene3D" id="3.40.50.720">
    <property type="entry name" value="NAD(P)-binding Rossmann-like Domain"/>
    <property type="match status" value="1"/>
</dbReference>
<dbReference type="PANTHER" id="PTHR43245">
    <property type="entry name" value="BIFUNCTIONAL POLYMYXIN RESISTANCE PROTEIN ARNA"/>
    <property type="match status" value="1"/>
</dbReference>
<gene>
    <name evidence="2" type="ORF">A3C16_04805</name>
</gene>
<evidence type="ECO:0000313" key="3">
    <source>
        <dbReference type="Proteomes" id="UP000177811"/>
    </source>
</evidence>
<dbReference type="EMBL" id="MHQL01000045">
    <property type="protein sequence ID" value="OHA02103.1"/>
    <property type="molecule type" value="Genomic_DNA"/>
</dbReference>
<proteinExistence type="predicted"/>
<dbReference type="SUPFAM" id="SSF51735">
    <property type="entry name" value="NAD(P)-binding Rossmann-fold domains"/>
    <property type="match status" value="1"/>
</dbReference>
<comment type="caution">
    <text evidence="2">The sequence shown here is derived from an EMBL/GenBank/DDBJ whole genome shotgun (WGS) entry which is preliminary data.</text>
</comment>
<accession>A0A1G2KRY3</accession>
<protein>
    <recommendedName>
        <fullName evidence="1">NAD-dependent epimerase/dehydratase domain-containing protein</fullName>
    </recommendedName>
</protein>
<dbReference type="Proteomes" id="UP000177811">
    <property type="component" value="Unassembled WGS sequence"/>
</dbReference>
<dbReference type="InterPro" id="IPR001509">
    <property type="entry name" value="Epimerase_deHydtase"/>
</dbReference>
<reference evidence="2 3" key="1">
    <citation type="journal article" date="2016" name="Nat. Commun.">
        <title>Thousands of microbial genomes shed light on interconnected biogeochemical processes in an aquifer system.</title>
        <authorList>
            <person name="Anantharaman K."/>
            <person name="Brown C.T."/>
            <person name="Hug L.A."/>
            <person name="Sharon I."/>
            <person name="Castelle C.J."/>
            <person name="Probst A.J."/>
            <person name="Thomas B.C."/>
            <person name="Singh A."/>
            <person name="Wilkins M.J."/>
            <person name="Karaoz U."/>
            <person name="Brodie E.L."/>
            <person name="Williams K.H."/>
            <person name="Hubbard S.S."/>
            <person name="Banfield J.F."/>
        </authorList>
    </citation>
    <scope>NUCLEOTIDE SEQUENCE [LARGE SCALE GENOMIC DNA]</scope>
</reference>
<dbReference type="InterPro" id="IPR036291">
    <property type="entry name" value="NAD(P)-bd_dom_sf"/>
</dbReference>
<organism evidence="2 3">
    <name type="scientific">Candidatus Sungbacteria bacterium RIFCSPHIGHO2_02_FULL_51_29</name>
    <dbReference type="NCBI Taxonomy" id="1802273"/>
    <lineage>
        <taxon>Bacteria</taxon>
        <taxon>Candidatus Sungiibacteriota</taxon>
    </lineage>
</organism>
<feature type="domain" description="NAD-dependent epimerase/dehydratase" evidence="1">
    <location>
        <begin position="8"/>
        <end position="242"/>
    </location>
</feature>
<evidence type="ECO:0000313" key="2">
    <source>
        <dbReference type="EMBL" id="OHA02103.1"/>
    </source>
</evidence>
<dbReference type="Pfam" id="PF01370">
    <property type="entry name" value="Epimerase"/>
    <property type="match status" value="1"/>
</dbReference>
<dbReference type="InterPro" id="IPR050177">
    <property type="entry name" value="Lipid_A_modif_metabolic_enz"/>
</dbReference>
<evidence type="ECO:0000259" key="1">
    <source>
        <dbReference type="Pfam" id="PF01370"/>
    </source>
</evidence>
<sequence length="305" mass="33361">MNTKKTKVIVTGGAGFIGSHLVEALVGEGYDVHVIDDLSAGKREQVHPSATLHIHDIRKFDDIALVFTGAKLVFHLAALPRVQPSIIDPRLTNEINHTGTLNVLVAARDAKVRRVVYAASSSAYGDQEKLPLTEDMAADPLSPYGLQKYVGELQCRLFSRIYGLQTVSLRYFNVYGPRASNEGAYALVVSRFLAQRQKGEPMTVVPDGTQSRDFTHVRDIVRANILAARSRNVGAGEAINIGGGKNYTVSEIAEMIGGPTVFVEPRIEPKHTRADITKARELLGWKPQVVFEDGIAELKKLHGLV</sequence>
<name>A0A1G2KRY3_9BACT</name>